<keyword evidence="9 10" id="KW-0413">Isomerase</keyword>
<dbReference type="InterPro" id="IPR006171">
    <property type="entry name" value="TOPRIM_dom"/>
</dbReference>
<dbReference type="SMART" id="SM00437">
    <property type="entry name" value="TOP1Ac"/>
    <property type="match status" value="1"/>
</dbReference>
<feature type="compositionally biased region" description="Basic residues" evidence="11">
    <location>
        <begin position="845"/>
        <end position="857"/>
    </location>
</feature>
<dbReference type="PROSITE" id="PS50880">
    <property type="entry name" value="TOPRIM"/>
    <property type="match status" value="1"/>
</dbReference>
<keyword evidence="15" id="KW-1185">Reference proteome</keyword>
<evidence type="ECO:0000256" key="7">
    <source>
        <dbReference type="ARBA" id="ARBA00023029"/>
    </source>
</evidence>
<evidence type="ECO:0000313" key="15">
    <source>
        <dbReference type="Proteomes" id="UP000613160"/>
    </source>
</evidence>
<comment type="similarity">
    <text evidence="2 10">Belongs to the type IA topoisomerase family.</text>
</comment>
<evidence type="ECO:0000256" key="6">
    <source>
        <dbReference type="ARBA" id="ARBA00022842"/>
    </source>
</evidence>
<dbReference type="CDD" id="cd03363">
    <property type="entry name" value="TOPRIM_TopoIA_TopoI"/>
    <property type="match status" value="1"/>
</dbReference>
<dbReference type="InterPro" id="IPR023406">
    <property type="entry name" value="Topo_IA_AS"/>
</dbReference>
<name>A0A917DBE3_9HYPH</name>
<dbReference type="PROSITE" id="PS52039">
    <property type="entry name" value="TOPO_IA_2"/>
    <property type="match status" value="1"/>
</dbReference>
<keyword evidence="8 10" id="KW-0238">DNA-binding</keyword>
<dbReference type="Gene3D" id="2.70.20.10">
    <property type="entry name" value="Topoisomerase I, domain 3"/>
    <property type="match status" value="1"/>
</dbReference>
<feature type="site" description="Interaction with DNA" evidence="10">
    <location>
        <position position="157"/>
    </location>
</feature>
<feature type="compositionally biased region" description="Low complexity" evidence="11">
    <location>
        <begin position="891"/>
        <end position="908"/>
    </location>
</feature>
<proteinExistence type="inferred from homology"/>
<dbReference type="InterPro" id="IPR013826">
    <property type="entry name" value="Topo_IA_cen_sub3"/>
</dbReference>
<dbReference type="Pfam" id="PF01131">
    <property type="entry name" value="Topoisom_bac"/>
    <property type="match status" value="1"/>
</dbReference>
<evidence type="ECO:0000256" key="2">
    <source>
        <dbReference type="ARBA" id="ARBA00009446"/>
    </source>
</evidence>
<dbReference type="InterPro" id="IPR000380">
    <property type="entry name" value="Topo_IA"/>
</dbReference>
<accession>A0A917DBE3</accession>
<feature type="domain" description="Topo IA-type catalytic" evidence="13">
    <location>
        <begin position="131"/>
        <end position="574"/>
    </location>
</feature>
<dbReference type="CDD" id="cd00186">
    <property type="entry name" value="TOP1Ac"/>
    <property type="match status" value="1"/>
</dbReference>
<evidence type="ECO:0000256" key="8">
    <source>
        <dbReference type="ARBA" id="ARBA00023125"/>
    </source>
</evidence>
<comment type="catalytic activity">
    <reaction evidence="1 10">
        <text>ATP-independent breakage of single-stranded DNA, followed by passage and rejoining.</text>
        <dbReference type="EC" id="5.6.2.1"/>
    </reaction>
</comment>
<dbReference type="PROSITE" id="PS00396">
    <property type="entry name" value="TOPO_IA_1"/>
    <property type="match status" value="1"/>
</dbReference>
<dbReference type="GO" id="GO:0005694">
    <property type="term" value="C:chromosome"/>
    <property type="evidence" value="ECO:0007669"/>
    <property type="project" value="InterPro"/>
</dbReference>
<dbReference type="SMART" id="SM00436">
    <property type="entry name" value="TOP1Bc"/>
    <property type="match status" value="1"/>
</dbReference>
<feature type="site" description="Interaction with DNA" evidence="10">
    <location>
        <position position="141"/>
    </location>
</feature>
<dbReference type="InterPro" id="IPR003601">
    <property type="entry name" value="Topo_IA_2"/>
</dbReference>
<dbReference type="GO" id="GO:0003677">
    <property type="term" value="F:DNA binding"/>
    <property type="evidence" value="ECO:0007669"/>
    <property type="project" value="UniProtKB-KW"/>
</dbReference>
<dbReference type="InterPro" id="IPR034149">
    <property type="entry name" value="TOPRIM_TopoI"/>
</dbReference>
<evidence type="ECO:0000256" key="1">
    <source>
        <dbReference type="ARBA" id="ARBA00000213"/>
    </source>
</evidence>
<evidence type="ECO:0000256" key="5">
    <source>
        <dbReference type="ARBA" id="ARBA00022833"/>
    </source>
</evidence>
<comment type="function">
    <text evidence="10">Releases the supercoiling and torsional tension of DNA, which is introduced during the DNA replication and transcription, by transiently cleaving and rejoining one strand of the DNA duplex. Introduces a single-strand break via transesterification at a target site in duplex DNA. The scissile phosphodiester is attacked by the catalytic tyrosine of the enzyme, resulting in the formation of a DNA-(5'-phosphotyrosyl)-enzyme intermediate and the expulsion of a 3'-OH DNA strand. The free DNA strand then undergoes passage around the unbroken strand, thus removing DNA supercoils. Finally, in the religation step, the DNA 3'-OH attacks the covalent intermediate to expel the active-site tyrosine and restore the DNA phosphodiester backbone.</text>
</comment>
<dbReference type="InterPro" id="IPR028612">
    <property type="entry name" value="Topoisom_1_IA"/>
</dbReference>
<keyword evidence="5" id="KW-0862">Zinc</keyword>
<dbReference type="InterPro" id="IPR013498">
    <property type="entry name" value="Topo_IA_Znf"/>
</dbReference>
<dbReference type="Gene3D" id="1.10.290.10">
    <property type="entry name" value="Topoisomerase I, domain 4"/>
    <property type="match status" value="1"/>
</dbReference>
<organism evidence="14 15">
    <name type="scientific">Aureimonas glaciei</name>
    <dbReference type="NCBI Taxonomy" id="1776957"/>
    <lineage>
        <taxon>Bacteria</taxon>
        <taxon>Pseudomonadati</taxon>
        <taxon>Pseudomonadota</taxon>
        <taxon>Alphaproteobacteria</taxon>
        <taxon>Hyphomicrobiales</taxon>
        <taxon>Aurantimonadaceae</taxon>
        <taxon>Aureimonas</taxon>
    </lineage>
</organism>
<evidence type="ECO:0000256" key="10">
    <source>
        <dbReference type="HAMAP-Rule" id="MF_00952"/>
    </source>
</evidence>
<feature type="active site" description="O-(5'-phospho-DNA)-tyrosine intermediate" evidence="10">
    <location>
        <position position="303"/>
    </location>
</feature>
<dbReference type="NCBIfam" id="TIGR01051">
    <property type="entry name" value="topA_bact"/>
    <property type="match status" value="1"/>
</dbReference>
<keyword evidence="3" id="KW-0479">Metal-binding</keyword>
<dbReference type="EMBL" id="BMJJ01000007">
    <property type="protein sequence ID" value="GGD25656.1"/>
    <property type="molecule type" value="Genomic_DNA"/>
</dbReference>
<dbReference type="InterPro" id="IPR013825">
    <property type="entry name" value="Topo_IA_cen_sub2"/>
</dbReference>
<dbReference type="InterPro" id="IPR013497">
    <property type="entry name" value="Topo_IA_cen"/>
</dbReference>
<reference evidence="14" key="2">
    <citation type="submission" date="2020-09" db="EMBL/GenBank/DDBJ databases">
        <authorList>
            <person name="Sun Q."/>
            <person name="Zhou Y."/>
        </authorList>
    </citation>
    <scope>NUCLEOTIDE SEQUENCE</scope>
    <source>
        <strain evidence="14">CGMCC 1.15493</strain>
    </source>
</reference>
<dbReference type="EC" id="5.6.2.1" evidence="10"/>
<dbReference type="InterPro" id="IPR023405">
    <property type="entry name" value="Topo_IA_core_domain"/>
</dbReference>
<dbReference type="Pfam" id="PF01396">
    <property type="entry name" value="Zn_ribbon_Top1"/>
    <property type="match status" value="1"/>
</dbReference>
<evidence type="ECO:0000256" key="11">
    <source>
        <dbReference type="SAM" id="MobiDB-lite"/>
    </source>
</evidence>
<dbReference type="AlphaFoldDB" id="A0A917DBE3"/>
<evidence type="ECO:0000259" key="12">
    <source>
        <dbReference type="PROSITE" id="PS50880"/>
    </source>
</evidence>
<dbReference type="HAMAP" id="MF_00952">
    <property type="entry name" value="Topoisom_1_prok"/>
    <property type="match status" value="1"/>
</dbReference>
<reference evidence="14" key="1">
    <citation type="journal article" date="2014" name="Int. J. Syst. Evol. Microbiol.">
        <title>Complete genome sequence of Corynebacterium casei LMG S-19264T (=DSM 44701T), isolated from a smear-ripened cheese.</title>
        <authorList>
            <consortium name="US DOE Joint Genome Institute (JGI-PGF)"/>
            <person name="Walter F."/>
            <person name="Albersmeier A."/>
            <person name="Kalinowski J."/>
            <person name="Ruckert C."/>
        </authorList>
    </citation>
    <scope>NUCLEOTIDE SEQUENCE</scope>
    <source>
        <strain evidence="14">CGMCC 1.15493</strain>
    </source>
</reference>
<gene>
    <name evidence="10 14" type="primary">topA</name>
    <name evidence="14" type="ORF">GCM10011335_30760</name>
</gene>
<dbReference type="Gene3D" id="1.10.460.10">
    <property type="entry name" value="Topoisomerase I, domain 2"/>
    <property type="match status" value="1"/>
</dbReference>
<feature type="site" description="Interaction with DNA" evidence="10">
    <location>
        <position position="145"/>
    </location>
</feature>
<dbReference type="GO" id="GO:0006265">
    <property type="term" value="P:DNA topological change"/>
    <property type="evidence" value="ECO:0007669"/>
    <property type="project" value="UniProtKB-UniRule"/>
</dbReference>
<evidence type="ECO:0000256" key="4">
    <source>
        <dbReference type="ARBA" id="ARBA00022771"/>
    </source>
</evidence>
<dbReference type="Pfam" id="PF01751">
    <property type="entry name" value="Toprim"/>
    <property type="match status" value="1"/>
</dbReference>
<dbReference type="Gene3D" id="3.30.65.10">
    <property type="entry name" value="Bacterial Topoisomerase I, domain 1"/>
    <property type="match status" value="1"/>
</dbReference>
<feature type="site" description="Interaction with DNA" evidence="10">
    <location>
        <position position="31"/>
    </location>
</feature>
<protein>
    <recommendedName>
        <fullName evidence="10">DNA topoisomerase 1</fullName>
        <ecNumber evidence="10">5.6.2.1</ecNumber>
    </recommendedName>
    <alternativeName>
        <fullName evidence="10">DNA topoisomerase I</fullName>
    </alternativeName>
</protein>
<dbReference type="InterPro" id="IPR005733">
    <property type="entry name" value="TopoI_bac-type"/>
</dbReference>
<evidence type="ECO:0000256" key="9">
    <source>
        <dbReference type="ARBA" id="ARBA00023235"/>
    </source>
</evidence>
<comment type="subunit">
    <text evidence="10">Monomer.</text>
</comment>
<sequence length="925" mass="100873">MDLVIVESPAKAKTINKYLGSNFKVLASYGHVRDLPAKDGSVLPDDDFSMSWDVDKASQKRLTEIAQAMKGADRLILATDPDREGEAISWHVLEVLRQKKVIGTKPVSRVVFNAITKKSVLDAMANPRQIDEPLVDAYLARRALDYLVGFTLSPVLWRKLPGTRSAGRVQSVALRLVCDRESEIERFKPEEYWNIGARLATPRGDEFSARLSVFDGDKIQRLTVSNGERAETIRAMLDGASFKVASVEAKPTKRNPGPPFTTSTLQQAASAKLGFSASRTMQVAQKLYEGMDIGGETVGLITYMRTDGVQIAPEAIEDARAAIGTTFGAKYVPEKPRIYTSKAKNAQEAHEAIRPTSFARLPKDVEQHLDRDQARLYDLIWKRTIASQMASADIERTTVDIAARNGDKSATLRATGSVVRFDGFLGAYVDHRDDGVVAVEGDDDDSARLPLIEANETAEKRAIEASQHFTEPPPRYSESSLIKKMEELGIGRPSTYAATLQTLQDREYIINENRRLIPDSKGRLVTAFLHNFFEKYVEYDFTADLEQQLDRISAGELAWKDVLREFWKDFSAQVDGTKELRVTDVLDALNIELAPLAFPPKEDGTEPRACPRCANGQLSLKLGKFGAFVGCSNYPDCNFTRQLGSKMQAEGAGDAGLDEPKVMGDDPDSGEPITLRSGRFGPYVQRGEGKEAKRSSLPKGWLPAELDFEKALQLIRLPREVGLHPETGKPILAGLGRYGPFLQHDGAYANLETIEDVFTVGLNRAVTVIAEKKDRFASRGTPAALATLGEHPDFGGPITVREGRFGPYVNVAKINATLPKGKDPASVTLEEAIILLNERAEKAGKTPKKAPAKKAPAKKVAAEKGAKAPAKKAAAKKPAAKKAVDGETKPSARAVPKPAAAAPAKAPVVTTLIKAPKKVAKPAAE</sequence>
<comment type="caution">
    <text evidence="14">The sequence shown here is derived from an EMBL/GenBank/DDBJ whole genome shotgun (WGS) entry which is preliminary data.</text>
</comment>
<dbReference type="RefSeq" id="WP_188852228.1">
    <property type="nucleotide sequence ID" value="NZ_BMJJ01000007.1"/>
</dbReference>
<keyword evidence="4" id="KW-0863">Zinc-finger</keyword>
<dbReference type="InterPro" id="IPR013824">
    <property type="entry name" value="Topo_IA_cen_sub1"/>
</dbReference>
<evidence type="ECO:0000313" key="14">
    <source>
        <dbReference type="EMBL" id="GGD25656.1"/>
    </source>
</evidence>
<dbReference type="SUPFAM" id="SSF56712">
    <property type="entry name" value="Prokaryotic type I DNA topoisomerase"/>
    <property type="match status" value="1"/>
</dbReference>
<keyword evidence="6" id="KW-0460">Magnesium</keyword>
<feature type="region of interest" description="Disordered" evidence="11">
    <location>
        <begin position="650"/>
        <end position="696"/>
    </location>
</feature>
<evidence type="ECO:0000259" key="13">
    <source>
        <dbReference type="PROSITE" id="PS52039"/>
    </source>
</evidence>
<dbReference type="PANTHER" id="PTHR42785">
    <property type="entry name" value="DNA TOPOISOMERASE, TYPE IA, CORE"/>
    <property type="match status" value="1"/>
</dbReference>
<dbReference type="PANTHER" id="PTHR42785:SF1">
    <property type="entry name" value="DNA TOPOISOMERASE"/>
    <property type="match status" value="1"/>
</dbReference>
<dbReference type="SMART" id="SM00493">
    <property type="entry name" value="TOPRIM"/>
    <property type="match status" value="1"/>
</dbReference>
<comment type="caution">
    <text evidence="10">Lacks conserved residue(s) required for the propagation of feature annotation.</text>
</comment>
<feature type="site" description="Interaction with DNA" evidence="10">
    <location>
        <position position="142"/>
    </location>
</feature>
<evidence type="ECO:0000256" key="3">
    <source>
        <dbReference type="ARBA" id="ARBA00022723"/>
    </source>
</evidence>
<dbReference type="InterPro" id="IPR025589">
    <property type="entry name" value="Toprim_C_rpt"/>
</dbReference>
<dbReference type="InterPro" id="IPR003602">
    <property type="entry name" value="Topo_IA_DNA-bd_dom"/>
</dbReference>
<feature type="site" description="Interaction with DNA" evidence="10">
    <location>
        <position position="506"/>
    </location>
</feature>
<feature type="region of interest" description="Interaction with DNA" evidence="10">
    <location>
        <begin position="165"/>
        <end position="170"/>
    </location>
</feature>
<feature type="compositionally biased region" description="Basic residues" evidence="11">
    <location>
        <begin position="869"/>
        <end position="880"/>
    </location>
</feature>
<dbReference type="GO" id="GO:0008270">
    <property type="term" value="F:zinc ion binding"/>
    <property type="evidence" value="ECO:0007669"/>
    <property type="project" value="UniProtKB-KW"/>
</dbReference>
<dbReference type="SUPFAM" id="SSF57783">
    <property type="entry name" value="Zinc beta-ribbon"/>
    <property type="match status" value="1"/>
</dbReference>
<dbReference type="Gene3D" id="3.40.50.140">
    <property type="match status" value="1"/>
</dbReference>
<feature type="site" description="Interaction with DNA" evidence="10">
    <location>
        <position position="305"/>
    </location>
</feature>
<dbReference type="GO" id="GO:0003917">
    <property type="term" value="F:DNA topoisomerase type I (single strand cut, ATP-independent) activity"/>
    <property type="evidence" value="ECO:0007669"/>
    <property type="project" value="UniProtKB-UniRule"/>
</dbReference>
<dbReference type="Proteomes" id="UP000613160">
    <property type="component" value="Unassembled WGS sequence"/>
</dbReference>
<keyword evidence="7 10" id="KW-0799">Topoisomerase</keyword>
<feature type="domain" description="Toprim" evidence="12">
    <location>
        <begin position="1"/>
        <end position="111"/>
    </location>
</feature>
<dbReference type="Pfam" id="PF13368">
    <property type="entry name" value="Toprim_C_rpt"/>
    <property type="match status" value="3"/>
</dbReference>
<feature type="region of interest" description="Disordered" evidence="11">
    <location>
        <begin position="842"/>
        <end position="908"/>
    </location>
</feature>
<dbReference type="PRINTS" id="PR00417">
    <property type="entry name" value="PRTPISMRASEI"/>
</dbReference>